<feature type="chain" id="PRO_5042076916" evidence="1">
    <location>
        <begin position="37"/>
        <end position="124"/>
    </location>
</feature>
<gene>
    <name evidence="2" type="ORF">RND71_001536</name>
</gene>
<dbReference type="AlphaFoldDB" id="A0AAE1VY63"/>
<proteinExistence type="predicted"/>
<evidence type="ECO:0000256" key="1">
    <source>
        <dbReference type="SAM" id="SignalP"/>
    </source>
</evidence>
<organism evidence="2 3">
    <name type="scientific">Anisodus tanguticus</name>
    <dbReference type="NCBI Taxonomy" id="243964"/>
    <lineage>
        <taxon>Eukaryota</taxon>
        <taxon>Viridiplantae</taxon>
        <taxon>Streptophyta</taxon>
        <taxon>Embryophyta</taxon>
        <taxon>Tracheophyta</taxon>
        <taxon>Spermatophyta</taxon>
        <taxon>Magnoliopsida</taxon>
        <taxon>eudicotyledons</taxon>
        <taxon>Gunneridae</taxon>
        <taxon>Pentapetalae</taxon>
        <taxon>asterids</taxon>
        <taxon>lamiids</taxon>
        <taxon>Solanales</taxon>
        <taxon>Solanaceae</taxon>
        <taxon>Solanoideae</taxon>
        <taxon>Hyoscyameae</taxon>
        <taxon>Anisodus</taxon>
    </lineage>
</organism>
<reference evidence="2" key="1">
    <citation type="submission" date="2023-12" db="EMBL/GenBank/DDBJ databases">
        <title>Genome assembly of Anisodus tanguticus.</title>
        <authorList>
            <person name="Wang Y.-J."/>
        </authorList>
    </citation>
    <scope>NUCLEOTIDE SEQUENCE</scope>
    <source>
        <strain evidence="2">KB-2021</strain>
        <tissue evidence="2">Leaf</tissue>
    </source>
</reference>
<name>A0AAE1VY63_9SOLA</name>
<protein>
    <submittedName>
        <fullName evidence="2">Uncharacterized protein</fullName>
    </submittedName>
</protein>
<evidence type="ECO:0000313" key="3">
    <source>
        <dbReference type="Proteomes" id="UP001291623"/>
    </source>
</evidence>
<dbReference type="EMBL" id="JAVYJV010000001">
    <property type="protein sequence ID" value="KAK4379674.1"/>
    <property type="molecule type" value="Genomic_DNA"/>
</dbReference>
<sequence>MLIINYFCVFLDASNCHVYWLYLLDLLLTLLAFTKTDNDDSQQQYSSYSLYNINSNTWRREDFLTYIRSCRDEIMGKNEMKEEYINGYIDVDGVSLKPGISASSPVCARETLTVTETETNKREK</sequence>
<evidence type="ECO:0000313" key="2">
    <source>
        <dbReference type="EMBL" id="KAK4379674.1"/>
    </source>
</evidence>
<comment type="caution">
    <text evidence="2">The sequence shown here is derived from an EMBL/GenBank/DDBJ whole genome shotgun (WGS) entry which is preliminary data.</text>
</comment>
<keyword evidence="1" id="KW-0732">Signal</keyword>
<keyword evidence="3" id="KW-1185">Reference proteome</keyword>
<accession>A0AAE1VY63</accession>
<feature type="signal peptide" evidence="1">
    <location>
        <begin position="1"/>
        <end position="36"/>
    </location>
</feature>
<dbReference type="Proteomes" id="UP001291623">
    <property type="component" value="Unassembled WGS sequence"/>
</dbReference>